<protein>
    <submittedName>
        <fullName evidence="5">FAD-dependent oxidoreductase</fullName>
    </submittedName>
</protein>
<feature type="domain" description="FAD-binding" evidence="4">
    <location>
        <begin position="6"/>
        <end position="357"/>
    </location>
</feature>
<dbReference type="InterPro" id="IPR002938">
    <property type="entry name" value="FAD-bd"/>
</dbReference>
<comment type="caution">
    <text evidence="5">The sequence shown here is derived from an EMBL/GenBank/DDBJ whole genome shotgun (WGS) entry which is preliminary data.</text>
</comment>
<evidence type="ECO:0000256" key="3">
    <source>
        <dbReference type="ARBA" id="ARBA00022827"/>
    </source>
</evidence>
<organism evidence="5 6">
    <name type="scientific">Egicoccus halophilus</name>
    <dbReference type="NCBI Taxonomy" id="1670830"/>
    <lineage>
        <taxon>Bacteria</taxon>
        <taxon>Bacillati</taxon>
        <taxon>Actinomycetota</taxon>
        <taxon>Nitriliruptoria</taxon>
        <taxon>Egicoccales</taxon>
        <taxon>Egicoccaceae</taxon>
        <taxon>Egicoccus</taxon>
    </lineage>
</organism>
<comment type="cofactor">
    <cofactor evidence="1">
        <name>FAD</name>
        <dbReference type="ChEBI" id="CHEBI:57692"/>
    </cofactor>
</comment>
<keyword evidence="2" id="KW-0285">Flavoprotein</keyword>
<evidence type="ECO:0000313" key="6">
    <source>
        <dbReference type="Proteomes" id="UP000650511"/>
    </source>
</evidence>
<gene>
    <name evidence="5" type="ORF">GCM10011354_33750</name>
</gene>
<dbReference type="Gene3D" id="3.30.9.10">
    <property type="entry name" value="D-Amino Acid Oxidase, subunit A, domain 2"/>
    <property type="match status" value="1"/>
</dbReference>
<dbReference type="AlphaFoldDB" id="A0A8J3EVK7"/>
<evidence type="ECO:0000313" key="5">
    <source>
        <dbReference type="EMBL" id="GGI09373.1"/>
    </source>
</evidence>
<evidence type="ECO:0000256" key="2">
    <source>
        <dbReference type="ARBA" id="ARBA00022630"/>
    </source>
</evidence>
<dbReference type="Pfam" id="PF01494">
    <property type="entry name" value="FAD_binding_3"/>
    <property type="match status" value="1"/>
</dbReference>
<keyword evidence="6" id="KW-1185">Reference proteome</keyword>
<dbReference type="InterPro" id="IPR036188">
    <property type="entry name" value="FAD/NAD-bd_sf"/>
</dbReference>
<accession>A0A8J3EVK7</accession>
<keyword evidence="3" id="KW-0274">FAD</keyword>
<reference evidence="5" key="1">
    <citation type="journal article" date="2014" name="Int. J. Syst. Evol. Microbiol.">
        <title>Complete genome sequence of Corynebacterium casei LMG S-19264T (=DSM 44701T), isolated from a smear-ripened cheese.</title>
        <authorList>
            <consortium name="US DOE Joint Genome Institute (JGI-PGF)"/>
            <person name="Walter F."/>
            <person name="Albersmeier A."/>
            <person name="Kalinowski J."/>
            <person name="Ruckert C."/>
        </authorList>
    </citation>
    <scope>NUCLEOTIDE SEQUENCE</scope>
    <source>
        <strain evidence="5">CGMCC 1.14988</strain>
    </source>
</reference>
<dbReference type="Proteomes" id="UP000650511">
    <property type="component" value="Unassembled WGS sequence"/>
</dbReference>
<evidence type="ECO:0000256" key="1">
    <source>
        <dbReference type="ARBA" id="ARBA00001974"/>
    </source>
</evidence>
<evidence type="ECO:0000259" key="4">
    <source>
        <dbReference type="Pfam" id="PF01494"/>
    </source>
</evidence>
<reference evidence="5" key="2">
    <citation type="submission" date="2020-09" db="EMBL/GenBank/DDBJ databases">
        <authorList>
            <person name="Sun Q."/>
            <person name="Zhou Y."/>
        </authorList>
    </citation>
    <scope>NUCLEOTIDE SEQUENCE</scope>
    <source>
        <strain evidence="5">CGMCC 1.14988</strain>
    </source>
</reference>
<dbReference type="PANTHER" id="PTHR43004:SF19">
    <property type="entry name" value="BINDING MONOOXYGENASE, PUTATIVE (JCVI)-RELATED"/>
    <property type="match status" value="1"/>
</dbReference>
<dbReference type="InterPro" id="IPR050641">
    <property type="entry name" value="RIFMO-like"/>
</dbReference>
<sequence>MRTEHTQVLVVGAGAVGLSSALLLGRSGISCIAIDRRRETSDHPRARGLNLRTTELLRQWGLQPAMQRAALPREDSAFAFREETLVGREYGRTETNDGSDAPTPTPRMLVPQYVIEDELRLRARECADVRFRTELLDFSHDANGVTARVRDLDDGEEHEIRADYLVGADGPASTVRSSLGIELEGIPLLSYWMGVYWRSADPRLWEAYLRRPGVGIFCIAPGRIVAFSLVDRVDRWMAFVVLPPTEVRPQTPSDEEAAALVEAASGTPGLDLEVINTAVWRVSSQVAPRYRDGRVLLAGDAAHLLPHTGGLGMNTGIQDAHNLAWKLALVLRGRAGESLLDTYGTERIPVARQNADWCVGNGETLRRIVGSALTGDEEGLAAAIKDENAHVRQDGADLGASYVSEAVVPDGTEPPPVGQTRYVPTGRPGHRAPHLWLEHDGVRFSTIDLLHARFVLLAGPQGGPWRDAAKAHADRTDLPLIAACVGADAELVDVDDDFLSTYGIEATGAVLVRPDGHVAWRSSNGDPAPAEKLRTVLSSILAAPST</sequence>
<proteinExistence type="predicted"/>
<dbReference type="PRINTS" id="PR00420">
    <property type="entry name" value="RNGMNOXGNASE"/>
</dbReference>
<dbReference type="GO" id="GO:0071949">
    <property type="term" value="F:FAD binding"/>
    <property type="evidence" value="ECO:0007669"/>
    <property type="project" value="InterPro"/>
</dbReference>
<dbReference type="SUPFAM" id="SSF51905">
    <property type="entry name" value="FAD/NAD(P)-binding domain"/>
    <property type="match status" value="1"/>
</dbReference>
<dbReference type="OrthoDB" id="8670884at2"/>
<dbReference type="Gene3D" id="3.50.50.60">
    <property type="entry name" value="FAD/NAD(P)-binding domain"/>
    <property type="match status" value="1"/>
</dbReference>
<dbReference type="EMBL" id="BMHA01000015">
    <property type="protein sequence ID" value="GGI09373.1"/>
    <property type="molecule type" value="Genomic_DNA"/>
</dbReference>
<dbReference type="PANTHER" id="PTHR43004">
    <property type="entry name" value="TRK SYSTEM POTASSIUM UPTAKE PROTEIN"/>
    <property type="match status" value="1"/>
</dbReference>
<dbReference type="Gene3D" id="3.40.30.120">
    <property type="match status" value="1"/>
</dbReference>
<name>A0A8J3EVK7_9ACTN</name>
<dbReference type="GO" id="GO:0016709">
    <property type="term" value="F:oxidoreductase activity, acting on paired donors, with incorporation or reduction of molecular oxygen, NAD(P)H as one donor, and incorporation of one atom of oxygen"/>
    <property type="evidence" value="ECO:0007669"/>
    <property type="project" value="UniProtKB-ARBA"/>
</dbReference>
<dbReference type="RefSeq" id="WP_130648843.1">
    <property type="nucleotide sequence ID" value="NZ_BMHA01000015.1"/>
</dbReference>
<dbReference type="Pfam" id="PF21274">
    <property type="entry name" value="Rng_hyd_C"/>
    <property type="match status" value="1"/>
</dbReference>